<dbReference type="Gene3D" id="1.10.1660.10">
    <property type="match status" value="1"/>
</dbReference>
<dbReference type="InterPro" id="IPR009061">
    <property type="entry name" value="DNA-bd_dom_put_sf"/>
</dbReference>
<comment type="caution">
    <text evidence="5">The sequence shown here is derived from an EMBL/GenBank/DDBJ whole genome shotgun (WGS) entry which is preliminary data.</text>
</comment>
<evidence type="ECO:0000256" key="1">
    <source>
        <dbReference type="ARBA" id="ARBA00022553"/>
    </source>
</evidence>
<dbReference type="InterPro" id="IPR011006">
    <property type="entry name" value="CheY-like_superfamily"/>
</dbReference>
<sequence>MQPAQPAPVPSDSYSTAEVARRLNVSVPTIQRWVDSGHLRAWKTMGGHRRIDAASVEALIKAQSGPATADQAPASRLRVMIVDDNIDDRDVLSALVGASLPSAEITTAENGFEALLAVRQALPDVMVTDIVMPHMNGVEMLRHLTADPASKPRVTIAVSSQTPAELATLGSFPEGVVFIPKPIDPETFIRLLQRAVAAIAPSQVPAAKLP</sequence>
<proteinExistence type="predicted"/>
<evidence type="ECO:0000259" key="4">
    <source>
        <dbReference type="PROSITE" id="PS50110"/>
    </source>
</evidence>
<dbReference type="InterPro" id="IPR001789">
    <property type="entry name" value="Sig_transdc_resp-reg_receiver"/>
</dbReference>
<dbReference type="NCBIfam" id="TIGR01764">
    <property type="entry name" value="excise"/>
    <property type="match status" value="1"/>
</dbReference>
<dbReference type="Pfam" id="PF00072">
    <property type="entry name" value="Response_reg"/>
    <property type="match status" value="1"/>
</dbReference>
<dbReference type="InterPro" id="IPR050595">
    <property type="entry name" value="Bact_response_regulator"/>
</dbReference>
<keyword evidence="6" id="KW-1185">Reference proteome</keyword>
<reference evidence="5 6" key="1">
    <citation type="submission" date="2023-11" db="EMBL/GenBank/DDBJ databases">
        <title>Paucibacter sp. nov., isolated from fresh soil in Korea.</title>
        <authorList>
            <person name="Le N.T.T."/>
        </authorList>
    </citation>
    <scope>NUCLEOTIDE SEQUENCE [LARGE SCALE GENOMIC DNA]</scope>
    <source>
        <strain evidence="5 6">R3-3</strain>
    </source>
</reference>
<dbReference type="PROSITE" id="PS50110">
    <property type="entry name" value="RESPONSE_REGULATORY"/>
    <property type="match status" value="1"/>
</dbReference>
<keyword evidence="1 3" id="KW-0597">Phosphoprotein</keyword>
<evidence type="ECO:0000256" key="3">
    <source>
        <dbReference type="PROSITE-ProRule" id="PRU00169"/>
    </source>
</evidence>
<feature type="domain" description="Response regulatory" evidence="4">
    <location>
        <begin position="78"/>
        <end position="196"/>
    </location>
</feature>
<dbReference type="SUPFAM" id="SSF46955">
    <property type="entry name" value="Putative DNA-binding domain"/>
    <property type="match status" value="1"/>
</dbReference>
<keyword evidence="2" id="KW-0902">Two-component regulatory system</keyword>
<dbReference type="InterPro" id="IPR041657">
    <property type="entry name" value="HTH_17"/>
</dbReference>
<feature type="modified residue" description="4-aspartylphosphate" evidence="3">
    <location>
        <position position="129"/>
    </location>
</feature>
<dbReference type="Gene3D" id="3.40.50.2300">
    <property type="match status" value="1"/>
</dbReference>
<evidence type="ECO:0000313" key="5">
    <source>
        <dbReference type="EMBL" id="MDY0746509.1"/>
    </source>
</evidence>
<dbReference type="SMART" id="SM00448">
    <property type="entry name" value="REC"/>
    <property type="match status" value="1"/>
</dbReference>
<protein>
    <submittedName>
        <fullName evidence="5">Excisionase family DNA-binding protein</fullName>
    </submittedName>
</protein>
<dbReference type="PANTHER" id="PTHR44591:SF14">
    <property type="entry name" value="PROTEIN PILG"/>
    <property type="match status" value="1"/>
</dbReference>
<dbReference type="GO" id="GO:0003677">
    <property type="term" value="F:DNA binding"/>
    <property type="evidence" value="ECO:0007669"/>
    <property type="project" value="UniProtKB-KW"/>
</dbReference>
<dbReference type="InterPro" id="IPR010093">
    <property type="entry name" value="SinI_DNA-bd"/>
</dbReference>
<accession>A0ABU5DJP2</accession>
<dbReference type="CDD" id="cd04762">
    <property type="entry name" value="HTH_MerR-trunc"/>
    <property type="match status" value="1"/>
</dbReference>
<dbReference type="SUPFAM" id="SSF52172">
    <property type="entry name" value="CheY-like"/>
    <property type="match status" value="1"/>
</dbReference>
<keyword evidence="5" id="KW-0238">DNA-binding</keyword>
<dbReference type="PANTHER" id="PTHR44591">
    <property type="entry name" value="STRESS RESPONSE REGULATOR PROTEIN 1"/>
    <property type="match status" value="1"/>
</dbReference>
<name>A0ABU5DJP2_9BURK</name>
<evidence type="ECO:0000256" key="2">
    <source>
        <dbReference type="ARBA" id="ARBA00023012"/>
    </source>
</evidence>
<dbReference type="Pfam" id="PF12728">
    <property type="entry name" value="HTH_17"/>
    <property type="match status" value="1"/>
</dbReference>
<dbReference type="EMBL" id="JAXCLA010000006">
    <property type="protein sequence ID" value="MDY0746509.1"/>
    <property type="molecule type" value="Genomic_DNA"/>
</dbReference>
<organism evidence="5 6">
    <name type="scientific">Roseateles agri</name>
    <dbReference type="NCBI Taxonomy" id="3098619"/>
    <lineage>
        <taxon>Bacteria</taxon>
        <taxon>Pseudomonadati</taxon>
        <taxon>Pseudomonadota</taxon>
        <taxon>Betaproteobacteria</taxon>
        <taxon>Burkholderiales</taxon>
        <taxon>Sphaerotilaceae</taxon>
        <taxon>Roseateles</taxon>
    </lineage>
</organism>
<dbReference type="RefSeq" id="WP_320424444.1">
    <property type="nucleotide sequence ID" value="NZ_JAXCLA010000006.1"/>
</dbReference>
<gene>
    <name evidence="5" type="ORF">SNE35_18495</name>
</gene>
<dbReference type="Proteomes" id="UP001285263">
    <property type="component" value="Unassembled WGS sequence"/>
</dbReference>
<evidence type="ECO:0000313" key="6">
    <source>
        <dbReference type="Proteomes" id="UP001285263"/>
    </source>
</evidence>